<dbReference type="GO" id="GO:0005634">
    <property type="term" value="C:nucleus"/>
    <property type="evidence" value="ECO:0007669"/>
    <property type="project" value="UniProtKB-SubCell"/>
</dbReference>
<feature type="binding site" evidence="9">
    <location>
        <position position="521"/>
    </location>
    <ligand>
        <name>a divalent metal cation</name>
        <dbReference type="ChEBI" id="CHEBI:60240"/>
    </ligand>
</feature>
<comment type="cofactor">
    <cofactor evidence="9">
        <name>a divalent metal cation</name>
        <dbReference type="ChEBI" id="CHEBI:60240"/>
    </cofactor>
    <text evidence="9">Binds 1 divalent metal cation per subunit.</text>
</comment>
<feature type="region of interest" description="Disordered" evidence="10">
    <location>
        <begin position="199"/>
        <end position="232"/>
    </location>
</feature>
<dbReference type="FunFam" id="3.30.420.40:FF:000141">
    <property type="entry name" value="Probable tRNA N6-adenosine threonylcarbamoyltransferase"/>
    <property type="match status" value="1"/>
</dbReference>
<evidence type="ECO:0000256" key="6">
    <source>
        <dbReference type="ARBA" id="ARBA00023315"/>
    </source>
</evidence>
<dbReference type="PROSITE" id="PS01016">
    <property type="entry name" value="GLYCOPROTEASE"/>
    <property type="match status" value="1"/>
</dbReference>
<feature type="compositionally biased region" description="Low complexity" evidence="10">
    <location>
        <begin position="265"/>
        <end position="276"/>
    </location>
</feature>
<evidence type="ECO:0000256" key="7">
    <source>
        <dbReference type="ARBA" id="ARBA00030439"/>
    </source>
</evidence>
<evidence type="ECO:0000256" key="2">
    <source>
        <dbReference type="ARBA" id="ARBA00022490"/>
    </source>
</evidence>
<dbReference type="Proteomes" id="UP001530315">
    <property type="component" value="Unassembled WGS sequence"/>
</dbReference>
<organism evidence="12 13">
    <name type="scientific">Stephanodiscus triporus</name>
    <dbReference type="NCBI Taxonomy" id="2934178"/>
    <lineage>
        <taxon>Eukaryota</taxon>
        <taxon>Sar</taxon>
        <taxon>Stramenopiles</taxon>
        <taxon>Ochrophyta</taxon>
        <taxon>Bacillariophyta</taxon>
        <taxon>Coscinodiscophyceae</taxon>
        <taxon>Thalassiosirophycidae</taxon>
        <taxon>Stephanodiscales</taxon>
        <taxon>Stephanodiscaceae</taxon>
        <taxon>Stephanodiscus</taxon>
    </lineage>
</organism>
<evidence type="ECO:0000259" key="11">
    <source>
        <dbReference type="Pfam" id="PF00814"/>
    </source>
</evidence>
<comment type="subcellular location">
    <subcellularLocation>
        <location evidence="9">Cytoplasm</location>
    </subcellularLocation>
    <subcellularLocation>
        <location evidence="9">Nucleus</location>
    </subcellularLocation>
</comment>
<feature type="region of interest" description="Disordered" evidence="10">
    <location>
        <begin position="1"/>
        <end position="28"/>
    </location>
</feature>
<feature type="region of interest" description="Disordered" evidence="10">
    <location>
        <begin position="264"/>
        <end position="294"/>
    </location>
</feature>
<feature type="compositionally biased region" description="Basic and acidic residues" evidence="10">
    <location>
        <begin position="14"/>
        <end position="28"/>
    </location>
</feature>
<keyword evidence="3 9" id="KW-0808">Transferase</keyword>
<keyword evidence="9" id="KW-0539">Nucleus</keyword>
<evidence type="ECO:0000256" key="10">
    <source>
        <dbReference type="SAM" id="MobiDB-lite"/>
    </source>
</evidence>
<feature type="binding site" evidence="9">
    <location>
        <position position="500"/>
    </location>
    <ligand>
        <name>a divalent metal cation</name>
        <dbReference type="ChEBI" id="CHEBI:60240"/>
    </ligand>
</feature>
<gene>
    <name evidence="12" type="ORF">ACHAW5_002264</name>
</gene>
<feature type="binding site" evidence="9">
    <location>
        <position position="677"/>
    </location>
    <ligand>
        <name>substrate</name>
    </ligand>
</feature>
<dbReference type="AlphaFoldDB" id="A0ABD3MFP2"/>
<dbReference type="InterPro" id="IPR017860">
    <property type="entry name" value="Peptidase_M22_CS"/>
</dbReference>
<keyword evidence="6 9" id="KW-0012">Acyltransferase</keyword>
<evidence type="ECO:0000313" key="12">
    <source>
        <dbReference type="EMBL" id="KAL3762759.1"/>
    </source>
</evidence>
<keyword evidence="13" id="KW-1185">Reference proteome</keyword>
<feature type="binding site" evidence="9">
    <location>
        <position position="568"/>
    </location>
    <ligand>
        <name>substrate</name>
    </ligand>
</feature>
<comment type="caution">
    <text evidence="12">The sequence shown here is derived from an EMBL/GenBank/DDBJ whole genome shotgun (WGS) entry which is preliminary data.</text>
</comment>
<dbReference type="GO" id="GO:0002949">
    <property type="term" value="P:tRNA threonylcarbamoyladenosine modification"/>
    <property type="evidence" value="ECO:0007669"/>
    <property type="project" value="UniProtKB-UniRule"/>
</dbReference>
<dbReference type="Gene3D" id="3.30.420.40">
    <property type="match status" value="2"/>
</dbReference>
<accession>A0ABD3MFP2</accession>
<feature type="binding site" evidence="9">
    <location>
        <position position="553"/>
    </location>
    <ligand>
        <name>substrate</name>
    </ligand>
</feature>
<keyword evidence="2 9" id="KW-0963">Cytoplasm</keyword>
<evidence type="ECO:0000256" key="9">
    <source>
        <dbReference type="HAMAP-Rule" id="MF_03180"/>
    </source>
</evidence>
<feature type="compositionally biased region" description="Polar residues" evidence="10">
    <location>
        <begin position="218"/>
        <end position="232"/>
    </location>
</feature>
<keyword evidence="5 9" id="KW-0479">Metal-binding</keyword>
<reference evidence="12 13" key="1">
    <citation type="submission" date="2024-10" db="EMBL/GenBank/DDBJ databases">
        <title>Updated reference genomes for cyclostephanoid diatoms.</title>
        <authorList>
            <person name="Roberts W.R."/>
            <person name="Alverson A.J."/>
        </authorList>
    </citation>
    <scope>NUCLEOTIDE SEQUENCE [LARGE SCALE GENOMIC DNA]</scope>
    <source>
        <strain evidence="12 13">AJA276-08</strain>
    </source>
</reference>
<protein>
    <recommendedName>
        <fullName evidence="1">N(6)-L-threonylcarbamoyladenine synthase</fullName>
        <ecNumber evidence="1">2.3.1.234</ecNumber>
    </recommendedName>
    <alternativeName>
        <fullName evidence="7">N6-L-threonylcarbamoyladenine synthase</fullName>
    </alternativeName>
</protein>
<dbReference type="CDD" id="cd24132">
    <property type="entry name" value="ASKHA_NBD_OSGEP_like_euk"/>
    <property type="match status" value="1"/>
</dbReference>
<evidence type="ECO:0000256" key="4">
    <source>
        <dbReference type="ARBA" id="ARBA00022694"/>
    </source>
</evidence>
<dbReference type="PANTHER" id="PTHR11735">
    <property type="entry name" value="TRNA N6-ADENOSINE THREONYLCARBAMOYLTRANSFERASE"/>
    <property type="match status" value="1"/>
</dbReference>
<sequence length="756" mass="82034">MGSVILADEGEGGVGERDGEGEGGDVEIRRRGRDESVFMLHAVFPPEELCGEGGGDGGSRRKLRGCVVENAKTLRVREKPLGRAMRRPNLADTDVSSEKIHPMILFRRQTDALDAYLVFPLLILSSPKRLHIRLDDSLDVFLVLPLLPKKGILPQKLLHQLARFELDATRALPGRSPRESVFVIVDVVVIWPPRPAVARVGGGGEGSSSSAPAKRTRTSTQRNFSIRSTIPSSGPSLPPLRILFLSLLLSLLISRLADRGLHRIPASVPSPAAPTAFVGRSGREHDSDGRGGTASRIVHSHLGIWSRSRWEGRRRRRRRRRRSLLPFAASAAGPLASAPRSRRRRYRGRSASCTTRSLGNLPIPPPSSLGSRSYAPNTVDGTTVVLGIEGSANKCGVGVLLYDEAASAYRILSNPRKTYVSPAGCGFLPRETSWHHQSHVVSLVRAALSEAYPDDDRPHLRLSAISFTLGPGMGGPLRSCAVVARTLSLLWNVPLVAVNHCVAHIEMGRVATSSPNPVVLYVSGGNTQVIAYSDGRYRIFGETIDVAVGNCLDRFARVVGLDNDPSPGYNVEVRARWGGGEGGGGGDDRPRLVDLPYVVKGMDVSFSGLLTRVEEMAGNRDLFVGDGPRTNDEQYTTSDLCHSLQETIFAMLVEITERAMAHCGQDSVLIVGGVGCNVRLQEMMADMVGDRGGTLCAMDHRYCIDNGAMIAQAGMFGLQYGSEDMLVGIEDTECRQRYRTDQVEVVWRPKTGGKRA</sequence>
<comment type="catalytic activity">
    <reaction evidence="8 9">
        <text>L-threonylcarbamoyladenylate + adenosine(37) in tRNA = N(6)-L-threonylcarbamoyladenosine(37) in tRNA + AMP + H(+)</text>
        <dbReference type="Rhea" id="RHEA:37059"/>
        <dbReference type="Rhea" id="RHEA-COMP:10162"/>
        <dbReference type="Rhea" id="RHEA-COMP:10163"/>
        <dbReference type="ChEBI" id="CHEBI:15378"/>
        <dbReference type="ChEBI" id="CHEBI:73682"/>
        <dbReference type="ChEBI" id="CHEBI:74411"/>
        <dbReference type="ChEBI" id="CHEBI:74418"/>
        <dbReference type="ChEBI" id="CHEBI:456215"/>
        <dbReference type="EC" id="2.3.1.234"/>
    </reaction>
</comment>
<dbReference type="PANTHER" id="PTHR11735:SF14">
    <property type="entry name" value="TRNA N6-ADENOSINE THREONYLCARBAMOYLTRANSFERASE"/>
    <property type="match status" value="1"/>
</dbReference>
<comment type="similarity">
    <text evidence="9">Belongs to the KAE1 / TsaD family.</text>
</comment>
<feature type="binding site" evidence="9">
    <location>
        <position position="705"/>
    </location>
    <ligand>
        <name>a divalent metal cation</name>
        <dbReference type="ChEBI" id="CHEBI:60240"/>
    </ligand>
</feature>
<keyword evidence="4 9" id="KW-0819">tRNA processing</keyword>
<dbReference type="SUPFAM" id="SSF53067">
    <property type="entry name" value="Actin-like ATPase domain"/>
    <property type="match status" value="1"/>
</dbReference>
<dbReference type="GO" id="GO:0005737">
    <property type="term" value="C:cytoplasm"/>
    <property type="evidence" value="ECO:0007669"/>
    <property type="project" value="UniProtKB-SubCell"/>
</dbReference>
<name>A0ABD3MFP2_9STRA</name>
<evidence type="ECO:0000313" key="13">
    <source>
        <dbReference type="Proteomes" id="UP001530315"/>
    </source>
</evidence>
<proteinExistence type="inferred from homology"/>
<dbReference type="PRINTS" id="PR00789">
    <property type="entry name" value="OSIALOPTASE"/>
</dbReference>
<feature type="binding site" evidence="9">
    <location>
        <position position="572"/>
    </location>
    <ligand>
        <name>substrate</name>
    </ligand>
</feature>
<dbReference type="InterPro" id="IPR043129">
    <property type="entry name" value="ATPase_NBD"/>
</dbReference>
<evidence type="ECO:0000256" key="5">
    <source>
        <dbReference type="ARBA" id="ARBA00022723"/>
    </source>
</evidence>
<dbReference type="EC" id="2.3.1.234" evidence="1"/>
<evidence type="ECO:0000256" key="1">
    <source>
        <dbReference type="ARBA" id="ARBA00012156"/>
    </source>
</evidence>
<feature type="domain" description="Gcp-like" evidence="11">
    <location>
        <begin position="415"/>
        <end position="711"/>
    </location>
</feature>
<feature type="binding site" evidence="9">
    <location>
        <position position="504"/>
    </location>
    <ligand>
        <name>a divalent metal cation</name>
        <dbReference type="ChEBI" id="CHEBI:60240"/>
    </ligand>
</feature>
<feature type="binding site" evidence="9">
    <location>
        <begin position="521"/>
        <end position="525"/>
    </location>
    <ligand>
        <name>substrate</name>
    </ligand>
</feature>
<dbReference type="InterPro" id="IPR017861">
    <property type="entry name" value="KAE1/TsaD"/>
</dbReference>
<feature type="region of interest" description="Disordered" evidence="10">
    <location>
        <begin position="331"/>
        <end position="375"/>
    </location>
</feature>
<dbReference type="GO" id="GO:0061711">
    <property type="term" value="F:tRNA N(6)-L-threonylcarbamoyladenine synthase activity"/>
    <property type="evidence" value="ECO:0007669"/>
    <property type="project" value="UniProtKB-EC"/>
</dbReference>
<dbReference type="HAMAP" id="MF_01446">
    <property type="entry name" value="Kae1"/>
    <property type="match status" value="1"/>
</dbReference>
<dbReference type="InterPro" id="IPR000905">
    <property type="entry name" value="Gcp-like_dom"/>
</dbReference>
<dbReference type="InterPro" id="IPR034680">
    <property type="entry name" value="Kae1_archaea_euk"/>
</dbReference>
<dbReference type="Pfam" id="PF00814">
    <property type="entry name" value="TsaD"/>
    <property type="match status" value="1"/>
</dbReference>
<dbReference type="EMBL" id="JALLAZ020001819">
    <property type="protein sequence ID" value="KAL3762759.1"/>
    <property type="molecule type" value="Genomic_DNA"/>
</dbReference>
<dbReference type="GO" id="GO:0046872">
    <property type="term" value="F:metal ion binding"/>
    <property type="evidence" value="ECO:0007669"/>
    <property type="project" value="UniProtKB-KW"/>
</dbReference>
<dbReference type="NCBIfam" id="TIGR00329">
    <property type="entry name" value="gcp_kae1"/>
    <property type="match status" value="1"/>
</dbReference>
<evidence type="ECO:0000256" key="8">
    <source>
        <dbReference type="ARBA" id="ARBA00048117"/>
    </source>
</evidence>
<evidence type="ECO:0000256" key="3">
    <source>
        <dbReference type="ARBA" id="ARBA00022679"/>
    </source>
</evidence>